<organism evidence="2 3">
    <name type="scientific">Colletotrichum sojae</name>
    <dbReference type="NCBI Taxonomy" id="2175907"/>
    <lineage>
        <taxon>Eukaryota</taxon>
        <taxon>Fungi</taxon>
        <taxon>Dikarya</taxon>
        <taxon>Ascomycota</taxon>
        <taxon>Pezizomycotina</taxon>
        <taxon>Sordariomycetes</taxon>
        <taxon>Hypocreomycetidae</taxon>
        <taxon>Glomerellales</taxon>
        <taxon>Glomerellaceae</taxon>
        <taxon>Colletotrichum</taxon>
        <taxon>Colletotrichum orchidearum species complex</taxon>
    </lineage>
</organism>
<keyword evidence="3" id="KW-1185">Reference proteome</keyword>
<evidence type="ECO:0000256" key="1">
    <source>
        <dbReference type="SAM" id="SignalP"/>
    </source>
</evidence>
<dbReference type="AlphaFoldDB" id="A0A8H6JVI5"/>
<sequence length="283" mass="31171">MIVTTGLFAAAFAVQALASPQVQPPVDFNAEDWNLTNFRRSCAEDQSRCDYSFFVKEYAEREPKHCSFTIDAGEGIPAYQTSFSLAKCPEADEYSINGGWNAQGFLTVSVINDKRSLVSFFGFTDETLANGTEAGPQQSTVYLHPIPVKRDEGQDEGEALAMASEWRLVETIRYITEPGTPEEAVVVSFVILAANAPGQTCFLEKKVVDDAGVSSKSFFSKECDQAPDWVASWGHNENTDEAVLTLVNKKYGRHAYFGFNNVSSRLMIGESGPSPTKDLPWGW</sequence>
<dbReference type="EMBL" id="WIGN01000008">
    <property type="protein sequence ID" value="KAF6819778.1"/>
    <property type="molecule type" value="Genomic_DNA"/>
</dbReference>
<feature type="signal peptide" evidence="1">
    <location>
        <begin position="1"/>
        <end position="18"/>
    </location>
</feature>
<feature type="chain" id="PRO_5034931450" evidence="1">
    <location>
        <begin position="19"/>
        <end position="283"/>
    </location>
</feature>
<protein>
    <submittedName>
        <fullName evidence="2">Uncharacterized protein</fullName>
    </submittedName>
</protein>
<gene>
    <name evidence="2" type="ORF">CSOJ01_01185</name>
</gene>
<dbReference type="Proteomes" id="UP000652219">
    <property type="component" value="Unassembled WGS sequence"/>
</dbReference>
<reference evidence="2 3" key="1">
    <citation type="journal article" date="2020" name="Phytopathology">
        <title>Genome Sequence Resources of Colletotrichum truncatum, C. plurivorum, C. musicola, and C. sojae: Four Species Pathogenic to Soybean (Glycine max).</title>
        <authorList>
            <person name="Rogerio F."/>
            <person name="Boufleur T.R."/>
            <person name="Ciampi-Guillardi M."/>
            <person name="Sukno S.A."/>
            <person name="Thon M.R."/>
            <person name="Massola Junior N.S."/>
            <person name="Baroncelli R."/>
        </authorList>
    </citation>
    <scope>NUCLEOTIDE SEQUENCE [LARGE SCALE GENOMIC DNA]</scope>
    <source>
        <strain evidence="2 3">LFN0009</strain>
    </source>
</reference>
<proteinExistence type="predicted"/>
<name>A0A8H6JVI5_9PEZI</name>
<comment type="caution">
    <text evidence="2">The sequence shown here is derived from an EMBL/GenBank/DDBJ whole genome shotgun (WGS) entry which is preliminary data.</text>
</comment>
<evidence type="ECO:0000313" key="3">
    <source>
        <dbReference type="Proteomes" id="UP000652219"/>
    </source>
</evidence>
<accession>A0A8H6JVI5</accession>
<keyword evidence="1" id="KW-0732">Signal</keyword>
<evidence type="ECO:0000313" key="2">
    <source>
        <dbReference type="EMBL" id="KAF6819778.1"/>
    </source>
</evidence>